<evidence type="ECO:0000256" key="1">
    <source>
        <dbReference type="ARBA" id="ARBA00022980"/>
    </source>
</evidence>
<evidence type="ECO:0000256" key="2">
    <source>
        <dbReference type="ARBA" id="ARBA00023274"/>
    </source>
</evidence>
<evidence type="ECO:0000313" key="5">
    <source>
        <dbReference type="EMBL" id="OGC64092.1"/>
    </source>
</evidence>
<dbReference type="SUPFAM" id="SSF141091">
    <property type="entry name" value="L21p-like"/>
    <property type="match status" value="1"/>
</dbReference>
<accession>A0A1F4W3S6</accession>
<sequence length="105" mass="11569">MKAVKSVKADGGKLAVLTLGGSQHLVREGSELTVNHLDLKDGKSAKAEAVILEPAFGKGSVTYKLLEQKKGLKIVVMKYKAKSRYRKKRGYRSKLSKILVEKIEV</sequence>
<dbReference type="NCBIfam" id="TIGR00061">
    <property type="entry name" value="L21"/>
    <property type="match status" value="1"/>
</dbReference>
<dbReference type="AlphaFoldDB" id="A0A1F4W3S6"/>
<dbReference type="InterPro" id="IPR036164">
    <property type="entry name" value="bL21-like_sf"/>
</dbReference>
<evidence type="ECO:0000256" key="4">
    <source>
        <dbReference type="RuleBase" id="RU000562"/>
    </source>
</evidence>
<dbReference type="Pfam" id="PF00829">
    <property type="entry name" value="Ribosomal_L21p"/>
    <property type="match status" value="1"/>
</dbReference>
<comment type="caution">
    <text evidence="5">The sequence shown here is derived from an EMBL/GenBank/DDBJ whole genome shotgun (WGS) entry which is preliminary data.</text>
</comment>
<gene>
    <name evidence="5" type="ORF">A3J33_00505</name>
</gene>
<dbReference type="GO" id="GO:0006412">
    <property type="term" value="P:translation"/>
    <property type="evidence" value="ECO:0007669"/>
    <property type="project" value="InterPro"/>
</dbReference>
<reference evidence="5 6" key="1">
    <citation type="journal article" date="2016" name="Nat. Commun.">
        <title>Thousands of microbial genomes shed light on interconnected biogeochemical processes in an aquifer system.</title>
        <authorList>
            <person name="Anantharaman K."/>
            <person name="Brown C.T."/>
            <person name="Hug L.A."/>
            <person name="Sharon I."/>
            <person name="Castelle C.J."/>
            <person name="Probst A.J."/>
            <person name="Thomas B.C."/>
            <person name="Singh A."/>
            <person name="Wilkins M.J."/>
            <person name="Karaoz U."/>
            <person name="Brodie E.L."/>
            <person name="Williams K.H."/>
            <person name="Hubbard S.S."/>
            <person name="Banfield J.F."/>
        </authorList>
    </citation>
    <scope>NUCLEOTIDE SEQUENCE [LARGE SCALE GENOMIC DNA]</scope>
</reference>
<dbReference type="GO" id="GO:0005840">
    <property type="term" value="C:ribosome"/>
    <property type="evidence" value="ECO:0007669"/>
    <property type="project" value="UniProtKB-KW"/>
</dbReference>
<organism evidence="5 6">
    <name type="scientific">candidate division WWE3 bacterium RIFCSPLOWO2_02_FULL_53_10</name>
    <dbReference type="NCBI Taxonomy" id="1802629"/>
    <lineage>
        <taxon>Bacteria</taxon>
        <taxon>Katanobacteria</taxon>
    </lineage>
</organism>
<dbReference type="InterPro" id="IPR001787">
    <property type="entry name" value="Ribosomal_bL21"/>
</dbReference>
<keyword evidence="4" id="KW-0699">rRNA-binding</keyword>
<evidence type="ECO:0000313" key="6">
    <source>
        <dbReference type="Proteomes" id="UP000176492"/>
    </source>
</evidence>
<evidence type="ECO:0000256" key="3">
    <source>
        <dbReference type="ARBA" id="ARBA00035483"/>
    </source>
</evidence>
<protein>
    <recommendedName>
        <fullName evidence="3 4">50S ribosomal protein L21</fullName>
    </recommendedName>
</protein>
<keyword evidence="4" id="KW-0694">RNA-binding</keyword>
<keyword evidence="1 4" id="KW-0689">Ribosomal protein</keyword>
<dbReference type="GO" id="GO:0005737">
    <property type="term" value="C:cytoplasm"/>
    <property type="evidence" value="ECO:0007669"/>
    <property type="project" value="UniProtKB-ARBA"/>
</dbReference>
<dbReference type="GO" id="GO:1990904">
    <property type="term" value="C:ribonucleoprotein complex"/>
    <property type="evidence" value="ECO:0007669"/>
    <property type="project" value="UniProtKB-KW"/>
</dbReference>
<dbReference type="GO" id="GO:0019843">
    <property type="term" value="F:rRNA binding"/>
    <property type="evidence" value="ECO:0007669"/>
    <property type="project" value="UniProtKB-KW"/>
</dbReference>
<keyword evidence="2 4" id="KW-0687">Ribonucleoprotein</keyword>
<proteinExistence type="inferred from homology"/>
<comment type="function">
    <text evidence="4">This protein binds to 23S rRNA in the presence of protein L20.</text>
</comment>
<dbReference type="EMBL" id="MEVM01000184">
    <property type="protein sequence ID" value="OGC64092.1"/>
    <property type="molecule type" value="Genomic_DNA"/>
</dbReference>
<comment type="similarity">
    <text evidence="4">Belongs to the bacterial ribosomal protein bL21 family.</text>
</comment>
<dbReference type="InterPro" id="IPR028909">
    <property type="entry name" value="bL21-like"/>
</dbReference>
<dbReference type="GO" id="GO:0003735">
    <property type="term" value="F:structural constituent of ribosome"/>
    <property type="evidence" value="ECO:0007669"/>
    <property type="project" value="InterPro"/>
</dbReference>
<name>A0A1F4W3S6_UNCKA</name>
<dbReference type="Proteomes" id="UP000176492">
    <property type="component" value="Unassembled WGS sequence"/>
</dbReference>